<protein>
    <submittedName>
        <fullName evidence="1">Uncharacterized protein</fullName>
    </submittedName>
</protein>
<reference evidence="1" key="1">
    <citation type="journal article" date="2015" name="Nature">
        <title>Complex archaea that bridge the gap between prokaryotes and eukaryotes.</title>
        <authorList>
            <person name="Spang A."/>
            <person name="Saw J.H."/>
            <person name="Jorgensen S.L."/>
            <person name="Zaremba-Niedzwiedzka K."/>
            <person name="Martijn J."/>
            <person name="Lind A.E."/>
            <person name="van Eijk R."/>
            <person name="Schleper C."/>
            <person name="Guy L."/>
            <person name="Ettema T.J."/>
        </authorList>
    </citation>
    <scope>NUCLEOTIDE SEQUENCE</scope>
</reference>
<proteinExistence type="predicted"/>
<gene>
    <name evidence="1" type="ORF">LCGC14_1987880</name>
</gene>
<dbReference type="EMBL" id="LAZR01022359">
    <property type="protein sequence ID" value="KKL82129.1"/>
    <property type="molecule type" value="Genomic_DNA"/>
</dbReference>
<sequence length="89" mass="10493">MKTIKRQHVKLKRSSICPCGDNDKREKPLKYKQCCLKKMQNQEQRTFEMIHENKRIEKAKKRIAASIQHDIDHPILLPDSKITIPGKDN</sequence>
<comment type="caution">
    <text evidence="1">The sequence shown here is derived from an EMBL/GenBank/DDBJ whole genome shotgun (WGS) entry which is preliminary data.</text>
</comment>
<dbReference type="AlphaFoldDB" id="A0A0F9F6U9"/>
<name>A0A0F9F6U9_9ZZZZ</name>
<evidence type="ECO:0000313" key="1">
    <source>
        <dbReference type="EMBL" id="KKL82129.1"/>
    </source>
</evidence>
<accession>A0A0F9F6U9</accession>
<organism evidence="1">
    <name type="scientific">marine sediment metagenome</name>
    <dbReference type="NCBI Taxonomy" id="412755"/>
    <lineage>
        <taxon>unclassified sequences</taxon>
        <taxon>metagenomes</taxon>
        <taxon>ecological metagenomes</taxon>
    </lineage>
</organism>